<evidence type="ECO:0000313" key="1">
    <source>
        <dbReference type="EMBL" id="CAC5408558.1"/>
    </source>
</evidence>
<protein>
    <submittedName>
        <fullName evidence="1">Uncharacterized protein</fullName>
    </submittedName>
</protein>
<sequence>MKEQFGKKKNIIIPEKSGLAVLTGAVLFGHQPTSTAKRMRLTYGIRSWPEWDLQMHLESKRVYLDGVNRCKDIFFKYFQVGELVECCDEESQVFQAVRPFESTLECTIYTSSDPNPLYVTDPSCQRLGNLIVPLPRIQQGEASKILVEITMIIGNNELFVRARDLVIGRVFETQFDMC</sequence>
<dbReference type="Proteomes" id="UP000507470">
    <property type="component" value="Unassembled WGS sequence"/>
</dbReference>
<accession>A0A6J8DJ00</accession>
<dbReference type="AlphaFoldDB" id="A0A6J8DJ00"/>
<dbReference type="OrthoDB" id="6144806at2759"/>
<evidence type="ECO:0000313" key="2">
    <source>
        <dbReference type="Proteomes" id="UP000507470"/>
    </source>
</evidence>
<proteinExistence type="predicted"/>
<name>A0A6J8DJ00_MYTCO</name>
<dbReference type="PANTHER" id="PTHR14187:SF5">
    <property type="entry name" value="HEAT SHOCK 70 KDA PROTEIN 12A"/>
    <property type="match status" value="1"/>
</dbReference>
<organism evidence="1 2">
    <name type="scientific">Mytilus coruscus</name>
    <name type="common">Sea mussel</name>
    <dbReference type="NCBI Taxonomy" id="42192"/>
    <lineage>
        <taxon>Eukaryota</taxon>
        <taxon>Metazoa</taxon>
        <taxon>Spiralia</taxon>
        <taxon>Lophotrochozoa</taxon>
        <taxon>Mollusca</taxon>
        <taxon>Bivalvia</taxon>
        <taxon>Autobranchia</taxon>
        <taxon>Pteriomorphia</taxon>
        <taxon>Mytilida</taxon>
        <taxon>Mytiloidea</taxon>
        <taxon>Mytilidae</taxon>
        <taxon>Mytilinae</taxon>
        <taxon>Mytilus</taxon>
    </lineage>
</organism>
<keyword evidence="2" id="KW-1185">Reference proteome</keyword>
<reference evidence="1 2" key="1">
    <citation type="submission" date="2020-06" db="EMBL/GenBank/DDBJ databases">
        <authorList>
            <person name="Li R."/>
            <person name="Bekaert M."/>
        </authorList>
    </citation>
    <scope>NUCLEOTIDE SEQUENCE [LARGE SCALE GENOMIC DNA]</scope>
    <source>
        <strain evidence="2">wild</strain>
    </source>
</reference>
<dbReference type="EMBL" id="CACVKT020007566">
    <property type="protein sequence ID" value="CAC5408558.1"/>
    <property type="molecule type" value="Genomic_DNA"/>
</dbReference>
<gene>
    <name evidence="1" type="ORF">MCOR_41939</name>
</gene>
<dbReference type="PANTHER" id="PTHR14187">
    <property type="entry name" value="ALPHA KINASE/ELONGATION FACTOR 2 KINASE"/>
    <property type="match status" value="1"/>
</dbReference>